<dbReference type="Proteomes" id="UP001162501">
    <property type="component" value="Chromosome 20"/>
</dbReference>
<protein>
    <submittedName>
        <fullName evidence="1">Uncharacterized protein</fullName>
    </submittedName>
</protein>
<name>A0AC59YV59_RANTA</name>
<accession>A0AC59YV59</accession>
<sequence>MRGPHRDCPGTLNRAGTRRPPDGGPPQQPRVPGYSARPSVSFLSSWGSEEKDGTRRLSQRVKAGPLSASRAGPHGAFTCPYRSTACNFQLTNIHSSAAQ</sequence>
<reference evidence="1" key="1">
    <citation type="submission" date="2023-05" db="EMBL/GenBank/DDBJ databases">
        <authorList>
            <consortium name="ELIXIR-Norway"/>
        </authorList>
    </citation>
    <scope>NUCLEOTIDE SEQUENCE</scope>
</reference>
<evidence type="ECO:0000313" key="2">
    <source>
        <dbReference type="Proteomes" id="UP001162501"/>
    </source>
</evidence>
<organism evidence="1 2">
    <name type="scientific">Rangifer tarandus platyrhynchus</name>
    <name type="common">Svalbard reindeer</name>
    <dbReference type="NCBI Taxonomy" id="3082113"/>
    <lineage>
        <taxon>Eukaryota</taxon>
        <taxon>Metazoa</taxon>
        <taxon>Chordata</taxon>
        <taxon>Craniata</taxon>
        <taxon>Vertebrata</taxon>
        <taxon>Euteleostomi</taxon>
        <taxon>Mammalia</taxon>
        <taxon>Eutheria</taxon>
        <taxon>Laurasiatheria</taxon>
        <taxon>Artiodactyla</taxon>
        <taxon>Ruminantia</taxon>
        <taxon>Pecora</taxon>
        <taxon>Cervidae</taxon>
        <taxon>Odocoileinae</taxon>
        <taxon>Rangifer</taxon>
    </lineage>
</organism>
<proteinExistence type="predicted"/>
<dbReference type="EMBL" id="OX596104">
    <property type="protein sequence ID" value="CAN0004478.1"/>
    <property type="molecule type" value="Genomic_DNA"/>
</dbReference>
<evidence type="ECO:0000313" key="1">
    <source>
        <dbReference type="EMBL" id="CAN0004478.1"/>
    </source>
</evidence>
<reference evidence="1" key="2">
    <citation type="submission" date="2025-03" db="EMBL/GenBank/DDBJ databases">
        <authorList>
            <consortium name="ELIXIR-Norway"/>
            <consortium name="Elixir Norway"/>
        </authorList>
    </citation>
    <scope>NUCLEOTIDE SEQUENCE</scope>
</reference>
<gene>
    <name evidence="1" type="ORF">MRATA1EN22A_LOCUS10614</name>
</gene>